<feature type="region of interest" description="Disordered" evidence="1">
    <location>
        <begin position="1"/>
        <end position="29"/>
    </location>
</feature>
<gene>
    <name evidence="2" type="ORF">GCM10008101_00470</name>
</gene>
<dbReference type="Proteomes" id="UP000643403">
    <property type="component" value="Unassembled WGS sequence"/>
</dbReference>
<comment type="caution">
    <text evidence="2">The sequence shown here is derived from an EMBL/GenBank/DDBJ whole genome shotgun (WGS) entry which is preliminary data.</text>
</comment>
<keyword evidence="3" id="KW-1185">Reference proteome</keyword>
<evidence type="ECO:0000256" key="1">
    <source>
        <dbReference type="SAM" id="MobiDB-lite"/>
    </source>
</evidence>
<protein>
    <recommendedName>
        <fullName evidence="4">DUF721 domain-containing protein</fullName>
    </recommendedName>
</protein>
<proteinExistence type="predicted"/>
<dbReference type="EMBL" id="BMXY01000001">
    <property type="protein sequence ID" value="GGZ51411.1"/>
    <property type="molecule type" value="Genomic_DNA"/>
</dbReference>
<sequence>MLETVIGPMSDSKPRLRRKATGPARAPLDALLDGPAGDPVRRALWLDDLDGRLRPCLPQGLAAHARLANFDRGRLVFVVDAPVWQAKLRLAIPELLQAARSIGLAASDVVIRTSPGTAVDRKTVLAPRPMSAATQQALQAALASLRDLD</sequence>
<accession>A0ABQ3BN24</accession>
<dbReference type="Pfam" id="PF05258">
    <property type="entry name" value="DciA"/>
    <property type="match status" value="1"/>
</dbReference>
<name>A0ABQ3BN24_9GAMM</name>
<dbReference type="RefSeq" id="WP_425488865.1">
    <property type="nucleotide sequence ID" value="NZ_BMXY01000001.1"/>
</dbReference>
<dbReference type="InterPro" id="IPR007922">
    <property type="entry name" value="DciA-like"/>
</dbReference>
<evidence type="ECO:0000313" key="2">
    <source>
        <dbReference type="EMBL" id="GGZ51411.1"/>
    </source>
</evidence>
<reference evidence="3" key="1">
    <citation type="journal article" date="2019" name="Int. J. Syst. Evol. Microbiol.">
        <title>The Global Catalogue of Microorganisms (GCM) 10K type strain sequencing project: providing services to taxonomists for standard genome sequencing and annotation.</title>
        <authorList>
            <consortium name="The Broad Institute Genomics Platform"/>
            <consortium name="The Broad Institute Genome Sequencing Center for Infectious Disease"/>
            <person name="Wu L."/>
            <person name="Ma J."/>
        </authorList>
    </citation>
    <scope>NUCLEOTIDE SEQUENCE [LARGE SCALE GENOMIC DNA]</scope>
    <source>
        <strain evidence="3">KCTC 22558</strain>
    </source>
</reference>
<evidence type="ECO:0000313" key="3">
    <source>
        <dbReference type="Proteomes" id="UP000643403"/>
    </source>
</evidence>
<organism evidence="2 3">
    <name type="scientific">Cognatilysobacter xinjiangensis</name>
    <dbReference type="NCBI Taxonomy" id="546892"/>
    <lineage>
        <taxon>Bacteria</taxon>
        <taxon>Pseudomonadati</taxon>
        <taxon>Pseudomonadota</taxon>
        <taxon>Gammaproteobacteria</taxon>
        <taxon>Lysobacterales</taxon>
        <taxon>Lysobacteraceae</taxon>
        <taxon>Cognatilysobacter</taxon>
    </lineage>
</organism>
<evidence type="ECO:0008006" key="4">
    <source>
        <dbReference type="Google" id="ProtNLM"/>
    </source>
</evidence>